<evidence type="ECO:0000256" key="1">
    <source>
        <dbReference type="SAM" id="Phobius"/>
    </source>
</evidence>
<reference evidence="2" key="1">
    <citation type="submission" date="2015-07" db="EMBL/GenBank/DDBJ databases">
        <title>MeaNS - Measles Nucleotide Surveillance Program.</title>
        <authorList>
            <person name="Tran T."/>
            <person name="Druce J."/>
        </authorList>
    </citation>
    <scope>NUCLEOTIDE SEQUENCE</scope>
    <source>
        <strain evidence="2">UCB-OBI-ISO-001</strain>
        <tissue evidence="2">Gonad</tissue>
    </source>
</reference>
<sequence length="51" mass="5906">MEPSLAAISFLLSDLMIFFLWVIFFLILQEFLNSSKSSLRDSLIDNNYSNT</sequence>
<feature type="transmembrane region" description="Helical" evidence="1">
    <location>
        <begin position="6"/>
        <end position="28"/>
    </location>
</feature>
<keyword evidence="1" id="KW-1133">Transmembrane helix</keyword>
<proteinExistence type="predicted"/>
<evidence type="ECO:0000313" key="2">
    <source>
        <dbReference type="EMBL" id="KOF67515.1"/>
    </source>
</evidence>
<name>A0A0L8FSW0_OCTBM</name>
<protein>
    <submittedName>
        <fullName evidence="2">Uncharacterized protein</fullName>
    </submittedName>
</protein>
<gene>
    <name evidence="2" type="ORF">OCBIM_22009560mg</name>
</gene>
<dbReference type="EMBL" id="KQ427018">
    <property type="protein sequence ID" value="KOF67515.1"/>
    <property type="molecule type" value="Genomic_DNA"/>
</dbReference>
<accession>A0A0L8FSW0</accession>
<keyword evidence="1" id="KW-0812">Transmembrane</keyword>
<dbReference type="AlphaFoldDB" id="A0A0L8FSW0"/>
<keyword evidence="1" id="KW-0472">Membrane</keyword>
<organism evidence="2">
    <name type="scientific">Octopus bimaculoides</name>
    <name type="common">California two-spotted octopus</name>
    <dbReference type="NCBI Taxonomy" id="37653"/>
    <lineage>
        <taxon>Eukaryota</taxon>
        <taxon>Metazoa</taxon>
        <taxon>Spiralia</taxon>
        <taxon>Lophotrochozoa</taxon>
        <taxon>Mollusca</taxon>
        <taxon>Cephalopoda</taxon>
        <taxon>Coleoidea</taxon>
        <taxon>Octopodiformes</taxon>
        <taxon>Octopoda</taxon>
        <taxon>Incirrata</taxon>
        <taxon>Octopodidae</taxon>
        <taxon>Octopus</taxon>
    </lineage>
</organism>